<dbReference type="Pfam" id="PF07007">
    <property type="entry name" value="LprI"/>
    <property type="match status" value="1"/>
</dbReference>
<protein>
    <recommendedName>
        <fullName evidence="1">Lysozyme inhibitor LprI-like N-terminal domain-containing protein</fullName>
    </recommendedName>
</protein>
<gene>
    <name evidence="2" type="ORF">GCM10007933_31940</name>
</gene>
<accession>A0ABQ6FEH7</accession>
<comment type="caution">
    <text evidence="2">The sequence shown here is derived from an EMBL/GenBank/DDBJ whole genome shotgun (WGS) entry which is preliminary data.</text>
</comment>
<name>A0ABQ6FEH7_9RHOO</name>
<dbReference type="InterPro" id="IPR009739">
    <property type="entry name" value="LprI-like_N"/>
</dbReference>
<feature type="domain" description="Lysozyme inhibitor LprI-like N-terminal" evidence="1">
    <location>
        <begin position="41"/>
        <end position="130"/>
    </location>
</feature>
<evidence type="ECO:0000313" key="2">
    <source>
        <dbReference type="EMBL" id="GLT23724.1"/>
    </source>
</evidence>
<keyword evidence="3" id="KW-1185">Reference proteome</keyword>
<organism evidence="2 3">
    <name type="scientific">Zoogloea oryzae</name>
    <dbReference type="NCBI Taxonomy" id="310767"/>
    <lineage>
        <taxon>Bacteria</taxon>
        <taxon>Pseudomonadati</taxon>
        <taxon>Pseudomonadota</taxon>
        <taxon>Betaproteobacteria</taxon>
        <taxon>Rhodocyclales</taxon>
        <taxon>Zoogloeaceae</taxon>
        <taxon>Zoogloea</taxon>
    </lineage>
</organism>
<evidence type="ECO:0000259" key="1">
    <source>
        <dbReference type="Pfam" id="PF07007"/>
    </source>
</evidence>
<dbReference type="Proteomes" id="UP001157167">
    <property type="component" value="Unassembled WGS sequence"/>
</dbReference>
<dbReference type="EMBL" id="BSPX01000058">
    <property type="protein sequence ID" value="GLT23724.1"/>
    <property type="molecule type" value="Genomic_DNA"/>
</dbReference>
<sequence>MLALGLPAGAALAIDNPDRPDPVAEFATRAGDFETRIAGAGTDRDALAVYAQYEQFLDRELNLAYTALVRQGRDSRRQDLVRSQKSWLVFRDAELRFIANNWTPQDFGSSSVTSRAAYRAALIRGRVEALLGYLRSYPPGGLAAPAH</sequence>
<evidence type="ECO:0000313" key="3">
    <source>
        <dbReference type="Proteomes" id="UP001157167"/>
    </source>
</evidence>
<dbReference type="Gene3D" id="1.20.1270.180">
    <property type="match status" value="1"/>
</dbReference>
<proteinExistence type="predicted"/>
<reference evidence="3" key="1">
    <citation type="journal article" date="2019" name="Int. J. Syst. Evol. Microbiol.">
        <title>The Global Catalogue of Microorganisms (GCM) 10K type strain sequencing project: providing services to taxonomists for standard genome sequencing and annotation.</title>
        <authorList>
            <consortium name="The Broad Institute Genomics Platform"/>
            <consortium name="The Broad Institute Genome Sequencing Center for Infectious Disease"/>
            <person name="Wu L."/>
            <person name="Ma J."/>
        </authorList>
    </citation>
    <scope>NUCLEOTIDE SEQUENCE [LARGE SCALE GENOMIC DNA]</scope>
    <source>
        <strain evidence="3">NBRC 102407</strain>
    </source>
</reference>